<dbReference type="OrthoDB" id="10250117at2759"/>
<dbReference type="InterPro" id="IPR016454">
    <property type="entry name" value="Cysteine_dSase"/>
</dbReference>
<dbReference type="EMBL" id="CAJPEX010000943">
    <property type="protein sequence ID" value="CAG0917718.1"/>
    <property type="molecule type" value="Genomic_DNA"/>
</dbReference>
<dbReference type="EMBL" id="OA882980">
    <property type="protein sequence ID" value="CAD7277566.1"/>
    <property type="molecule type" value="Genomic_DNA"/>
</dbReference>
<dbReference type="SUPFAM" id="SSF53383">
    <property type="entry name" value="PLP-dependent transferases"/>
    <property type="match status" value="1"/>
</dbReference>
<evidence type="ECO:0000256" key="10">
    <source>
        <dbReference type="ARBA" id="ARBA00039054"/>
    </source>
</evidence>
<comment type="cofactor">
    <cofactor evidence="1">
        <name>pyridoxal 5'-phosphate</name>
        <dbReference type="ChEBI" id="CHEBI:597326"/>
    </cofactor>
</comment>
<keyword evidence="8" id="KW-0456">Lyase</keyword>
<keyword evidence="14" id="KW-1185">Reference proteome</keyword>
<dbReference type="EC" id="4.4.1.16" evidence="10"/>
<dbReference type="Gene3D" id="3.40.640.10">
    <property type="entry name" value="Type I PLP-dependent aspartate aminotransferase-like (Major domain)"/>
    <property type="match status" value="1"/>
</dbReference>
<dbReference type="InterPro" id="IPR015421">
    <property type="entry name" value="PyrdxlP-dep_Trfase_major"/>
</dbReference>
<evidence type="ECO:0000256" key="7">
    <source>
        <dbReference type="ARBA" id="ARBA00022898"/>
    </source>
</evidence>
<dbReference type="AlphaFoldDB" id="A0A7R9BP52"/>
<sequence>MDRDVVYLDYNATTPVAEEVQIKITETLKTGWGNPSSNSGFGRIAKAVIDEARTRVAACIGAEAYEIIFLSGGTEANNSVICSVVQDHVRWMRDEPEADSCKPHIITSSIEHDATLEPLQVFEKEGLIESTRLPIDRETGTINETQLLEAVRKNTVLVTLMLANNETGVIFDIPRITRLIADLNEKRVKDGLLRISVHTDAAQAIGKIEVDVKKLGVDYLTIVGHKFYGPRIGALYVRALDTEEGAPFKPMLFGGKQERGFRPGTENTPMIAGLGTAAALVTSMGVDKLRASFSRHRDYLESQLKATFGDDVVVNFESVPRLPNTCNVSFKRTLAKDLSGADILRKCPGVVASTGAACHSHITGGSKILRNCGVSPELVRTAIRFSTGRETSMKDVDKAVEELKGCFRGI</sequence>
<proteinExistence type="inferred from homology"/>
<protein>
    <recommendedName>
        <fullName evidence="11">Selenocysteine lyase</fullName>
        <ecNumber evidence="10">4.4.1.16</ecNumber>
    </recommendedName>
</protein>
<dbReference type="GO" id="GO:0016740">
    <property type="term" value="F:transferase activity"/>
    <property type="evidence" value="ECO:0007669"/>
    <property type="project" value="UniProtKB-KW"/>
</dbReference>
<evidence type="ECO:0000256" key="5">
    <source>
        <dbReference type="ARBA" id="ARBA00022490"/>
    </source>
</evidence>
<evidence type="ECO:0000256" key="6">
    <source>
        <dbReference type="ARBA" id="ARBA00022679"/>
    </source>
</evidence>
<evidence type="ECO:0000256" key="11">
    <source>
        <dbReference type="ARBA" id="ARBA00040554"/>
    </source>
</evidence>
<gene>
    <name evidence="13" type="ORF">NMOB1V02_LOCUS5296</name>
</gene>
<evidence type="ECO:0000256" key="2">
    <source>
        <dbReference type="ARBA" id="ARBA00004514"/>
    </source>
</evidence>
<dbReference type="Gene3D" id="1.10.260.50">
    <property type="match status" value="1"/>
</dbReference>
<feature type="domain" description="Aminotransferase class V" evidence="12">
    <location>
        <begin position="6"/>
        <end position="398"/>
    </location>
</feature>
<keyword evidence="6" id="KW-0808">Transferase</keyword>
<dbReference type="PANTHER" id="PTHR11601">
    <property type="entry name" value="CYSTEINE DESULFURYLASE FAMILY MEMBER"/>
    <property type="match status" value="1"/>
</dbReference>
<comment type="similarity">
    <text evidence="3">Belongs to the class-V pyridoxal-phosphate-dependent aminotransferase family.</text>
</comment>
<keyword evidence="7" id="KW-0663">Pyridoxal phosphate</keyword>
<dbReference type="PIRSF" id="PIRSF005572">
    <property type="entry name" value="NifS"/>
    <property type="match status" value="1"/>
</dbReference>
<name>A0A7R9BP52_9CRUS</name>
<dbReference type="Gene3D" id="3.90.1150.10">
    <property type="entry name" value="Aspartate Aminotransferase, domain 1"/>
    <property type="match status" value="1"/>
</dbReference>
<evidence type="ECO:0000256" key="1">
    <source>
        <dbReference type="ARBA" id="ARBA00001933"/>
    </source>
</evidence>
<evidence type="ECO:0000313" key="14">
    <source>
        <dbReference type="Proteomes" id="UP000678499"/>
    </source>
</evidence>
<dbReference type="FunFam" id="3.90.1150.10:FF:000065">
    <property type="entry name" value="Selenocysteine lyase"/>
    <property type="match status" value="1"/>
</dbReference>
<comment type="subunit">
    <text evidence="4">Homodimer.</text>
</comment>
<dbReference type="GO" id="GO:0009000">
    <property type="term" value="F:selenocysteine lyase activity"/>
    <property type="evidence" value="ECO:0007669"/>
    <property type="project" value="UniProtKB-EC"/>
</dbReference>
<dbReference type="PANTHER" id="PTHR11601:SF62">
    <property type="entry name" value="SELENOCYSTEINE LYASE"/>
    <property type="match status" value="1"/>
</dbReference>
<dbReference type="InterPro" id="IPR015424">
    <property type="entry name" value="PyrdxlP-dep_Trfase"/>
</dbReference>
<comment type="subcellular location">
    <subcellularLocation>
        <location evidence="2">Cytoplasm</location>
        <location evidence="2">Cytosol</location>
    </subcellularLocation>
</comment>
<dbReference type="InterPro" id="IPR000192">
    <property type="entry name" value="Aminotrans_V_dom"/>
</dbReference>
<evidence type="ECO:0000259" key="12">
    <source>
        <dbReference type="Pfam" id="PF00266"/>
    </source>
</evidence>
<accession>A0A7R9BP52</accession>
<organism evidence="13">
    <name type="scientific">Notodromas monacha</name>
    <dbReference type="NCBI Taxonomy" id="399045"/>
    <lineage>
        <taxon>Eukaryota</taxon>
        <taxon>Metazoa</taxon>
        <taxon>Ecdysozoa</taxon>
        <taxon>Arthropoda</taxon>
        <taxon>Crustacea</taxon>
        <taxon>Oligostraca</taxon>
        <taxon>Ostracoda</taxon>
        <taxon>Podocopa</taxon>
        <taxon>Podocopida</taxon>
        <taxon>Cypridocopina</taxon>
        <taxon>Cypridoidea</taxon>
        <taxon>Cyprididae</taxon>
        <taxon>Notodromas</taxon>
    </lineage>
</organism>
<dbReference type="GO" id="GO:0005829">
    <property type="term" value="C:cytosol"/>
    <property type="evidence" value="ECO:0007669"/>
    <property type="project" value="UniProtKB-SubCell"/>
</dbReference>
<reference evidence="13" key="1">
    <citation type="submission" date="2020-11" db="EMBL/GenBank/DDBJ databases">
        <authorList>
            <person name="Tran Van P."/>
        </authorList>
    </citation>
    <scope>NUCLEOTIDE SEQUENCE</scope>
</reference>
<evidence type="ECO:0000256" key="8">
    <source>
        <dbReference type="ARBA" id="ARBA00023239"/>
    </source>
</evidence>
<dbReference type="InterPro" id="IPR015422">
    <property type="entry name" value="PyrdxlP-dep_Trfase_small"/>
</dbReference>
<comment type="function">
    <text evidence="9">Catalyzes the decomposition of L-selenocysteine to L-alanine and elemental selenium.</text>
</comment>
<dbReference type="Pfam" id="PF00266">
    <property type="entry name" value="Aminotran_5"/>
    <property type="match status" value="1"/>
</dbReference>
<evidence type="ECO:0000313" key="13">
    <source>
        <dbReference type="EMBL" id="CAD7277566.1"/>
    </source>
</evidence>
<evidence type="ECO:0000256" key="3">
    <source>
        <dbReference type="ARBA" id="ARBA00009236"/>
    </source>
</evidence>
<evidence type="ECO:0000256" key="9">
    <source>
        <dbReference type="ARBA" id="ARBA00037407"/>
    </source>
</evidence>
<dbReference type="Proteomes" id="UP000678499">
    <property type="component" value="Unassembled WGS sequence"/>
</dbReference>
<evidence type="ECO:0000256" key="4">
    <source>
        <dbReference type="ARBA" id="ARBA00011738"/>
    </source>
</evidence>
<keyword evidence="5" id="KW-0963">Cytoplasm</keyword>